<feature type="binding site" evidence="7">
    <location>
        <position position="299"/>
    </location>
    <ligand>
        <name>substrate</name>
    </ligand>
</feature>
<feature type="region of interest" description="Disordered" evidence="8">
    <location>
        <begin position="1"/>
        <end position="20"/>
    </location>
</feature>
<feature type="binding site" evidence="7">
    <location>
        <position position="332"/>
    </location>
    <ligand>
        <name>substrate</name>
    </ligand>
</feature>
<feature type="binding site" evidence="7">
    <location>
        <position position="270"/>
    </location>
    <ligand>
        <name>pyridoxal 5'-phosphate</name>
        <dbReference type="ChEBI" id="CHEBI:597326"/>
    </ligand>
</feature>
<accession>A0ABS7Q583</accession>
<dbReference type="NCBIfam" id="TIGR00508">
    <property type="entry name" value="bioA"/>
    <property type="match status" value="1"/>
</dbReference>
<comment type="catalytic activity">
    <reaction evidence="7">
        <text>(8S)-8-amino-7-oxononanoate + S-adenosyl-L-methionine = S-adenosyl-4-methylsulfanyl-2-oxobutanoate + (7R,8S)-7,8-diammoniononanoate</text>
        <dbReference type="Rhea" id="RHEA:16861"/>
        <dbReference type="ChEBI" id="CHEBI:16490"/>
        <dbReference type="ChEBI" id="CHEBI:59789"/>
        <dbReference type="ChEBI" id="CHEBI:149468"/>
        <dbReference type="ChEBI" id="CHEBI:149469"/>
        <dbReference type="EC" id="2.6.1.62"/>
    </reaction>
</comment>
<dbReference type="EC" id="2.6.1.62" evidence="7"/>
<organism evidence="9 10">
    <name type="scientific">Actinacidiphila acidipaludis</name>
    <dbReference type="NCBI Taxonomy" id="2873382"/>
    <lineage>
        <taxon>Bacteria</taxon>
        <taxon>Bacillati</taxon>
        <taxon>Actinomycetota</taxon>
        <taxon>Actinomycetes</taxon>
        <taxon>Kitasatosporales</taxon>
        <taxon>Streptomycetaceae</taxon>
        <taxon>Actinacidiphila</taxon>
    </lineage>
</organism>
<evidence type="ECO:0000256" key="2">
    <source>
        <dbReference type="ARBA" id="ARBA00022576"/>
    </source>
</evidence>
<evidence type="ECO:0000256" key="8">
    <source>
        <dbReference type="SAM" id="MobiDB-lite"/>
    </source>
</evidence>
<dbReference type="PROSITE" id="PS00600">
    <property type="entry name" value="AA_TRANSFER_CLASS_3"/>
    <property type="match status" value="1"/>
</dbReference>
<evidence type="ECO:0000256" key="3">
    <source>
        <dbReference type="ARBA" id="ARBA00022679"/>
    </source>
</evidence>
<dbReference type="EMBL" id="JAINZZ010000010">
    <property type="protein sequence ID" value="MBY8878320.1"/>
    <property type="molecule type" value="Genomic_DNA"/>
</dbReference>
<feature type="binding site" evidence="7">
    <location>
        <position position="169"/>
    </location>
    <ligand>
        <name>substrate</name>
    </ligand>
</feature>
<comment type="subunit">
    <text evidence="7">Homodimer.</text>
</comment>
<comment type="caution">
    <text evidence="9">The sequence shown here is derived from an EMBL/GenBank/DDBJ whole genome shotgun (WGS) entry which is preliminary data.</text>
</comment>
<dbReference type="Pfam" id="PF00202">
    <property type="entry name" value="Aminotran_3"/>
    <property type="match status" value="1"/>
</dbReference>
<feature type="binding site" evidence="7">
    <location>
        <begin position="333"/>
        <end position="334"/>
    </location>
    <ligand>
        <name>pyridoxal 5'-phosphate</name>
        <dbReference type="ChEBI" id="CHEBI:597326"/>
    </ligand>
</feature>
<dbReference type="Gene3D" id="3.90.1150.10">
    <property type="entry name" value="Aspartate Aminotransferase, domain 1"/>
    <property type="match status" value="1"/>
</dbReference>
<dbReference type="GO" id="GO:0004015">
    <property type="term" value="F:adenosylmethionine-8-amino-7-oxononanoate transaminase activity"/>
    <property type="evidence" value="ECO:0007669"/>
    <property type="project" value="UniProtKB-EC"/>
</dbReference>
<feature type="site" description="Participates in the substrate recognition with KAPA and in a stacking interaction with the adenine ring of SAM" evidence="7">
    <location>
        <position position="37"/>
    </location>
</feature>
<dbReference type="SUPFAM" id="SSF53383">
    <property type="entry name" value="PLP-dependent transferases"/>
    <property type="match status" value="1"/>
</dbReference>
<dbReference type="HAMAP" id="MF_00834">
    <property type="entry name" value="BioA"/>
    <property type="match status" value="1"/>
</dbReference>
<dbReference type="NCBIfam" id="NF004624">
    <property type="entry name" value="PRK05964.1"/>
    <property type="match status" value="1"/>
</dbReference>
<keyword evidence="3 7" id="KW-0808">Transferase</keyword>
<feature type="binding site" evidence="7">
    <location>
        <position position="416"/>
    </location>
    <ligand>
        <name>substrate</name>
    </ligand>
</feature>
<keyword evidence="2 7" id="KW-0032">Aminotransferase</keyword>
<dbReference type="InterPro" id="IPR005815">
    <property type="entry name" value="BioA"/>
</dbReference>
<dbReference type="Gene3D" id="3.40.640.10">
    <property type="entry name" value="Type I PLP-dependent aspartate aminotransferase-like (Major domain)"/>
    <property type="match status" value="1"/>
</dbReference>
<dbReference type="CDD" id="cd00610">
    <property type="entry name" value="OAT_like"/>
    <property type="match status" value="1"/>
</dbReference>
<comment type="subcellular location">
    <subcellularLocation>
        <location evidence="7">Cytoplasm</location>
    </subcellularLocation>
</comment>
<comment type="function">
    <text evidence="7">Catalyzes the transfer of the alpha-amino group from S-adenosyl-L-methionine (SAM) to 7-keto-8-aminopelargonic acid (KAPA) to form 7,8-diaminopelargonic acid (DAPA). It is the only aminotransferase known to utilize SAM as an amino donor.</text>
</comment>
<dbReference type="InterPro" id="IPR015422">
    <property type="entry name" value="PyrdxlP-dep_Trfase_small"/>
</dbReference>
<evidence type="ECO:0000313" key="9">
    <source>
        <dbReference type="EMBL" id="MBY8878320.1"/>
    </source>
</evidence>
<dbReference type="InterPro" id="IPR015424">
    <property type="entry name" value="PyrdxlP-dep_Trfase"/>
</dbReference>
<evidence type="ECO:0000256" key="4">
    <source>
        <dbReference type="ARBA" id="ARBA00022691"/>
    </source>
</evidence>
<keyword evidence="7" id="KW-0963">Cytoplasm</keyword>
<dbReference type="InterPro" id="IPR015421">
    <property type="entry name" value="PyrdxlP-dep_Trfase_major"/>
</dbReference>
<dbReference type="RefSeq" id="WP_222962458.1">
    <property type="nucleotide sequence ID" value="NZ_JAINZZ010000010.1"/>
</dbReference>
<keyword evidence="4 7" id="KW-0949">S-adenosyl-L-methionine</keyword>
<feature type="binding site" evidence="7">
    <location>
        <position position="76"/>
    </location>
    <ligand>
        <name>substrate</name>
    </ligand>
</feature>
<comment type="similarity">
    <text evidence="7">Belongs to the class-III pyridoxal-phosphate-dependent aminotransferase family. BioA subfamily.</text>
</comment>
<evidence type="ECO:0000256" key="7">
    <source>
        <dbReference type="HAMAP-Rule" id="MF_00834"/>
    </source>
</evidence>
<dbReference type="Proteomes" id="UP000778578">
    <property type="component" value="Unassembled WGS sequence"/>
</dbReference>
<dbReference type="InterPro" id="IPR005814">
    <property type="entry name" value="Aminotrans_3"/>
</dbReference>
<dbReference type="PANTHER" id="PTHR42684">
    <property type="entry name" value="ADENOSYLMETHIONINE-8-AMINO-7-OXONONANOATE AMINOTRANSFERASE"/>
    <property type="match status" value="1"/>
</dbReference>
<dbReference type="InterPro" id="IPR049704">
    <property type="entry name" value="Aminotrans_3_PPA_site"/>
</dbReference>
<protein>
    <recommendedName>
        <fullName evidence="7">Adenosylmethionine-8-amino-7-oxononanoate aminotransferase</fullName>
        <ecNumber evidence="7">2.6.1.62</ecNumber>
    </recommendedName>
    <alternativeName>
        <fullName evidence="7">7,8-diamino-pelargonic acid aminotransferase</fullName>
        <shortName evidence="7">DAPA AT</shortName>
        <shortName evidence="7">DAPA aminotransferase</shortName>
    </alternativeName>
    <alternativeName>
        <fullName evidence="7">7,8-diaminononanoate synthase</fullName>
        <shortName evidence="7">DANS</shortName>
    </alternativeName>
    <alternativeName>
        <fullName evidence="7">Diaminopelargonic acid synthase</fullName>
    </alternativeName>
</protein>
<keyword evidence="5 7" id="KW-0093">Biotin biosynthesis</keyword>
<evidence type="ECO:0000313" key="10">
    <source>
        <dbReference type="Proteomes" id="UP000778578"/>
    </source>
</evidence>
<dbReference type="PANTHER" id="PTHR42684:SF17">
    <property type="entry name" value="ADENOSYLMETHIONINE-8-AMINO-7-OXONONANOATE AMINOTRANSFERASE"/>
    <property type="match status" value="1"/>
</dbReference>
<keyword evidence="6 7" id="KW-0663">Pyridoxal phosphate</keyword>
<proteinExistence type="inferred from homology"/>
<gene>
    <name evidence="7" type="primary">bioA</name>
    <name evidence="9" type="ORF">K7862_11845</name>
</gene>
<name>A0ABS7Q583_9ACTN</name>
<comment type="cofactor">
    <cofactor evidence="1 7">
        <name>pyridoxal 5'-phosphate</name>
        <dbReference type="ChEBI" id="CHEBI:597326"/>
    </cofactor>
</comment>
<sequence>MPEPLTPAPPTTRPPTPGPLAPEALLALDRQHVWHPYGPMPGRQDPLVVASASGVRLRLAAPAEGRSELVDGMSSWWSAIHGYRHPVLDEAAREQLDRMSHVMFGGLTHEPAVRLATRLVEITPEPLQHVFLADSGSVSVEVALKMCLQYWRSLGRPEKHRLLTWRGGYHGDTWQPMAVCDPDGGMHHLWSGVLPRQIFADSPPPGFDAAPDPAYAAHLHELIGRHAHELAAVVVEPVVQGAGGMAFHSPAYLRVLREACDAHDVLLVFDEIATGFGRSGTLFAAGHADVSPDVMCVGKALTGGYLTLAAALCTSRVAEGISRGEVPVLAHGPTFMGNPLAAAVACASVDLLLGQDWAQEVKRIETGLREGLAEAAGLPGVRDVRVLGAIGVVQLDHPVDMAAATRAAVRAGVWLRPFRDLIYTMPPYVTGDEDVARICAAVRASAQEG</sequence>
<reference evidence="9 10" key="1">
    <citation type="submission" date="2021-08" db="EMBL/GenBank/DDBJ databases">
        <title>WGS of actinomycetes from Thailand.</title>
        <authorList>
            <person name="Thawai C."/>
        </authorList>
    </citation>
    <scope>NUCLEOTIDE SEQUENCE [LARGE SCALE GENOMIC DNA]</scope>
    <source>
        <strain evidence="9 10">PLK6-54</strain>
    </source>
</reference>
<keyword evidence="10" id="KW-1185">Reference proteome</keyword>
<evidence type="ECO:0000256" key="5">
    <source>
        <dbReference type="ARBA" id="ARBA00022756"/>
    </source>
</evidence>
<comment type="pathway">
    <text evidence="7">Cofactor biosynthesis; biotin biosynthesis; 7,8-diaminononanoate from 8-amino-7-oxononanoate (SAM route): step 1/1.</text>
</comment>
<evidence type="ECO:0000256" key="6">
    <source>
        <dbReference type="ARBA" id="ARBA00022898"/>
    </source>
</evidence>
<evidence type="ECO:0000256" key="1">
    <source>
        <dbReference type="ARBA" id="ARBA00001933"/>
    </source>
</evidence>
<feature type="binding site" evidence="7">
    <location>
        <begin position="136"/>
        <end position="137"/>
    </location>
    <ligand>
        <name>pyridoxal 5'-phosphate</name>
        <dbReference type="ChEBI" id="CHEBI:597326"/>
    </ligand>
</feature>
<feature type="modified residue" description="N6-(pyridoxal phosphate)lysine" evidence="7">
    <location>
        <position position="299"/>
    </location>
</feature>